<reference evidence="3 4" key="1">
    <citation type="journal article" date="2017" name="FEMS Microbiol. Ecol.">
        <title>Reconstructed genomes of novel Dehalococcoides mccartyi strains from 1,2,3,4-tetrachlorodibenzo-p-dioxin-dechlorinating enrichment cultures reveal divergent reductive dehalogenase gene profiles.</title>
        <authorList>
            <person name="Dam H.T."/>
            <person name="Vollmers J."/>
            <person name="Kaster A.K."/>
            <person name="Haggblom M.M."/>
        </authorList>
    </citation>
    <scope>NUCLEOTIDE SEQUENCE [LARGE SCALE GENOMIC DNA]</scope>
    <source>
        <strain evidence="3 4">H1-3-2.001</strain>
    </source>
</reference>
<dbReference type="AlphaFoldDB" id="A0A2J1E0J6"/>
<dbReference type="SUPFAM" id="SSF56770">
    <property type="entry name" value="HydA/Nqo6-like"/>
    <property type="match status" value="1"/>
</dbReference>
<evidence type="ECO:0000256" key="1">
    <source>
        <dbReference type="ARBA" id="ARBA00023002"/>
    </source>
</evidence>
<dbReference type="PANTHER" id="PTHR42845:SF2">
    <property type="entry name" value="F420-NON-REDUCING HYDROGENASE VHU SUBUNIT G"/>
    <property type="match status" value="1"/>
</dbReference>
<dbReference type="Proteomes" id="UP000233649">
    <property type="component" value="Unassembled WGS sequence"/>
</dbReference>
<proteinExistence type="predicted"/>
<sequence length="96" mass="10520">MVRVAEEWFAVCGGCELSLLDIGEPLLDVLPHLEIVHMPVLMDHKLLGQCGDGKKLEIPEADLGIITGGIRNEENRELALEMRKKCKIIVALGTCA</sequence>
<evidence type="ECO:0000259" key="2">
    <source>
        <dbReference type="Pfam" id="PF01058"/>
    </source>
</evidence>
<name>A0A2J1E0J6_9CHLR</name>
<organism evidence="3 4">
    <name type="scientific">Dehalococcoides mccartyi</name>
    <dbReference type="NCBI Taxonomy" id="61435"/>
    <lineage>
        <taxon>Bacteria</taxon>
        <taxon>Bacillati</taxon>
        <taxon>Chloroflexota</taxon>
        <taxon>Dehalococcoidia</taxon>
        <taxon>Dehalococcoidales</taxon>
        <taxon>Dehalococcoidaceae</taxon>
        <taxon>Dehalococcoides</taxon>
    </lineage>
</organism>
<dbReference type="Gene3D" id="3.40.50.700">
    <property type="entry name" value="NADH:ubiquinone oxidoreductase-like, 20kDa subunit"/>
    <property type="match status" value="1"/>
</dbReference>
<comment type="caution">
    <text evidence="3">The sequence shown here is derived from an EMBL/GenBank/DDBJ whole genome shotgun (WGS) entry which is preliminary data.</text>
</comment>
<dbReference type="Pfam" id="PF01058">
    <property type="entry name" value="Oxidored_q6"/>
    <property type="match status" value="1"/>
</dbReference>
<keyword evidence="1" id="KW-0560">Oxidoreductase</keyword>
<evidence type="ECO:0000313" key="3">
    <source>
        <dbReference type="EMBL" id="PKH47991.1"/>
    </source>
</evidence>
<dbReference type="EMBL" id="PHFD01000027">
    <property type="protein sequence ID" value="PKH47991.1"/>
    <property type="molecule type" value="Genomic_DNA"/>
</dbReference>
<accession>A0A2J1E0J6</accession>
<dbReference type="GO" id="GO:0016491">
    <property type="term" value="F:oxidoreductase activity"/>
    <property type="evidence" value="ECO:0007669"/>
    <property type="project" value="UniProtKB-KW"/>
</dbReference>
<feature type="domain" description="NADH:ubiquinone oxidoreductase-like 20kDa subunit" evidence="2">
    <location>
        <begin position="12"/>
        <end position="96"/>
    </location>
</feature>
<dbReference type="InterPro" id="IPR037024">
    <property type="entry name" value="NiFe_Hase_small_N_sf"/>
</dbReference>
<dbReference type="InterPro" id="IPR006137">
    <property type="entry name" value="NADH_UbQ_OxRdtase-like_20kDa"/>
</dbReference>
<evidence type="ECO:0000313" key="4">
    <source>
        <dbReference type="Proteomes" id="UP000233649"/>
    </source>
</evidence>
<feature type="non-terminal residue" evidence="3">
    <location>
        <position position="96"/>
    </location>
</feature>
<dbReference type="PANTHER" id="PTHR42845">
    <property type="entry name" value="COENZYME F420-REDUCING HYDROGENASE, GAMMA SUBUNIT"/>
    <property type="match status" value="1"/>
</dbReference>
<protein>
    <submittedName>
        <fullName evidence="3">Methyl viologen-reducing hydrogenase</fullName>
    </submittedName>
</protein>
<gene>
    <name evidence="3" type="ORF">CVH13_00092</name>
</gene>
<dbReference type="GO" id="GO:0051536">
    <property type="term" value="F:iron-sulfur cluster binding"/>
    <property type="evidence" value="ECO:0007669"/>
    <property type="project" value="InterPro"/>
</dbReference>
<dbReference type="InterPro" id="IPR051349">
    <property type="entry name" value="Hydrogenase_assoc-protein"/>
</dbReference>